<keyword evidence="1 6" id="KW-0808">Transferase</keyword>
<feature type="compositionally biased region" description="Basic and acidic residues" evidence="4">
    <location>
        <begin position="7"/>
        <end position="21"/>
    </location>
</feature>
<evidence type="ECO:0000313" key="7">
    <source>
        <dbReference type="Proteomes" id="UP001342418"/>
    </source>
</evidence>
<dbReference type="GO" id="GO:0016740">
    <property type="term" value="F:transferase activity"/>
    <property type="evidence" value="ECO:0007669"/>
    <property type="project" value="UniProtKB-KW"/>
</dbReference>
<organism evidence="6 7">
    <name type="scientific">Nitratireductor thuwali</name>
    <dbReference type="NCBI Taxonomy" id="2267699"/>
    <lineage>
        <taxon>Bacteria</taxon>
        <taxon>Pseudomonadati</taxon>
        <taxon>Pseudomonadota</taxon>
        <taxon>Alphaproteobacteria</taxon>
        <taxon>Hyphomicrobiales</taxon>
        <taxon>Phyllobacteriaceae</taxon>
        <taxon>Nitratireductor</taxon>
    </lineage>
</organism>
<dbReference type="InterPro" id="IPR025877">
    <property type="entry name" value="MobA-like_NTP_Trfase"/>
</dbReference>
<gene>
    <name evidence="6" type="primary">spsI</name>
    <name evidence="6" type="ORF">NTH_04177</name>
</gene>
<evidence type="ECO:0000256" key="3">
    <source>
        <dbReference type="ARBA" id="ARBA00022842"/>
    </source>
</evidence>
<dbReference type="RefSeq" id="WP_338532125.1">
    <property type="nucleotide sequence ID" value="NZ_CP030942.1"/>
</dbReference>
<dbReference type="Proteomes" id="UP001342418">
    <property type="component" value="Plasmid p1536_1"/>
</dbReference>
<protein>
    <submittedName>
        <fullName evidence="6">Bifunctional IPC transferase and DIPP synthase</fullName>
    </submittedName>
</protein>
<reference evidence="6 7" key="1">
    <citation type="submission" date="2018-07" db="EMBL/GenBank/DDBJ databases">
        <title>Genome sequence of Nitratireductor thuwali#1536.</title>
        <authorList>
            <person name="Michoud G."/>
            <person name="Merlino G."/>
            <person name="Sefrji F.O."/>
            <person name="Daffonchio D."/>
        </authorList>
    </citation>
    <scope>NUCLEOTIDE SEQUENCE [LARGE SCALE GENOMIC DNA]</scope>
    <source>
        <strain evidence="6 7">Nit1536</strain>
        <plasmid evidence="6 7">p1536_1</plasmid>
    </source>
</reference>
<dbReference type="InterPro" id="IPR050065">
    <property type="entry name" value="GlmU-like"/>
</dbReference>
<keyword evidence="3" id="KW-0460">Magnesium</keyword>
<dbReference type="PANTHER" id="PTHR43584">
    <property type="entry name" value="NUCLEOTIDYL TRANSFERASE"/>
    <property type="match status" value="1"/>
</dbReference>
<evidence type="ECO:0000259" key="5">
    <source>
        <dbReference type="Pfam" id="PF12804"/>
    </source>
</evidence>
<sequence length="273" mass="29383">MSVKNPSDNEAKARQEARKSSTESGSSVGPVTSAIVSAAGLGARLGTLTRECPKALVAVNGEPLLPRLAKQLSQAGVKNLTVVLGYRGDQIRDALGTNAGGMQVSYVHAANYASTNNIASLAVAPCPTAPVAISDCDVFLSRLPHDWLRETGSDIVIPTRALARDEAGTVLRMQNGRWRLKVLRQPSEARAGDRKTISLYLLFSSDLIKIFFREIGRTVANRETSLYYEDVLSGVLRDTYTIADVAIEDQGIAAFEIDRPIDLQAAEQWAANA</sequence>
<accession>A0ABY5MNX6</accession>
<evidence type="ECO:0000256" key="4">
    <source>
        <dbReference type="SAM" id="MobiDB-lite"/>
    </source>
</evidence>
<geneLocation type="plasmid" evidence="6 7">
    <name>p1536_1</name>
</geneLocation>
<keyword evidence="7" id="KW-1185">Reference proteome</keyword>
<evidence type="ECO:0000256" key="2">
    <source>
        <dbReference type="ARBA" id="ARBA00022695"/>
    </source>
</evidence>
<evidence type="ECO:0000256" key="1">
    <source>
        <dbReference type="ARBA" id="ARBA00022679"/>
    </source>
</evidence>
<keyword evidence="6" id="KW-0614">Plasmid</keyword>
<dbReference type="SUPFAM" id="SSF53448">
    <property type="entry name" value="Nucleotide-diphospho-sugar transferases"/>
    <property type="match status" value="1"/>
</dbReference>
<dbReference type="PANTHER" id="PTHR43584:SF8">
    <property type="entry name" value="N-ACETYLMURAMATE ALPHA-1-PHOSPHATE URIDYLYLTRANSFERASE"/>
    <property type="match status" value="1"/>
</dbReference>
<proteinExistence type="predicted"/>
<feature type="domain" description="MobA-like NTP transferase" evidence="5">
    <location>
        <begin position="34"/>
        <end position="161"/>
    </location>
</feature>
<dbReference type="Pfam" id="PF12804">
    <property type="entry name" value="NTP_transf_3"/>
    <property type="match status" value="1"/>
</dbReference>
<feature type="region of interest" description="Disordered" evidence="4">
    <location>
        <begin position="1"/>
        <end position="29"/>
    </location>
</feature>
<dbReference type="Gene3D" id="3.90.550.10">
    <property type="entry name" value="Spore Coat Polysaccharide Biosynthesis Protein SpsA, Chain A"/>
    <property type="match status" value="1"/>
</dbReference>
<keyword evidence="2" id="KW-0548">Nucleotidyltransferase</keyword>
<dbReference type="EMBL" id="CP030942">
    <property type="protein sequence ID" value="UUP19665.1"/>
    <property type="molecule type" value="Genomic_DNA"/>
</dbReference>
<dbReference type="InterPro" id="IPR029044">
    <property type="entry name" value="Nucleotide-diphossugar_trans"/>
</dbReference>
<evidence type="ECO:0000313" key="6">
    <source>
        <dbReference type="EMBL" id="UUP19665.1"/>
    </source>
</evidence>
<name>A0ABY5MNX6_9HYPH</name>